<dbReference type="EMBL" id="BPQM01000027">
    <property type="protein sequence ID" value="GJD78089.1"/>
    <property type="molecule type" value="Genomic_DNA"/>
</dbReference>
<evidence type="ECO:0000256" key="5">
    <source>
        <dbReference type="ARBA" id="ARBA00022519"/>
    </source>
</evidence>
<dbReference type="PANTHER" id="PTHR43514:SF4">
    <property type="entry name" value="ABC TRANSPORTER I FAMILY MEMBER 10"/>
    <property type="match status" value="1"/>
</dbReference>
<reference evidence="13" key="1">
    <citation type="journal article" date="2016" name="Front. Microbiol.">
        <title>Genome Sequence of the Piezophilic, Mesophilic Sulfate-Reducing Bacterium Desulfovibrio indicus J2T.</title>
        <authorList>
            <person name="Cao J."/>
            <person name="Maignien L."/>
            <person name="Shao Z."/>
            <person name="Alain K."/>
            <person name="Jebbar M."/>
        </authorList>
    </citation>
    <scope>NUCLEOTIDE SEQUENCE</scope>
    <source>
        <strain evidence="13">NBRC 103626</strain>
    </source>
</reference>
<dbReference type="GO" id="GO:0015098">
    <property type="term" value="F:molybdate ion transmembrane transporter activity"/>
    <property type="evidence" value="ECO:0007669"/>
    <property type="project" value="InterPro"/>
</dbReference>
<evidence type="ECO:0000259" key="12">
    <source>
        <dbReference type="PROSITE" id="PS51866"/>
    </source>
</evidence>
<reference evidence="13" key="2">
    <citation type="submission" date="2021-08" db="EMBL/GenBank/DDBJ databases">
        <authorList>
            <person name="Tani A."/>
            <person name="Ola A."/>
            <person name="Ogura Y."/>
            <person name="Katsura K."/>
            <person name="Hayashi T."/>
        </authorList>
    </citation>
    <scope>NUCLEOTIDE SEQUENCE</scope>
    <source>
        <strain evidence="13">NBRC 103626</strain>
    </source>
</reference>
<dbReference type="NCBIfam" id="TIGR02142">
    <property type="entry name" value="modC_ABC"/>
    <property type="match status" value="1"/>
</dbReference>
<feature type="domain" description="ABC transporter" evidence="11">
    <location>
        <begin position="1"/>
        <end position="238"/>
    </location>
</feature>
<keyword evidence="6" id="KW-0547">Nucleotide-binding</keyword>
<keyword evidence="8" id="KW-1278">Translocase</keyword>
<comment type="caution">
    <text evidence="13">The sequence shown here is derived from an EMBL/GenBank/DDBJ whole genome shotgun (WGS) entry which is preliminary data.</text>
</comment>
<evidence type="ECO:0000259" key="11">
    <source>
        <dbReference type="PROSITE" id="PS50893"/>
    </source>
</evidence>
<dbReference type="InterPro" id="IPR017871">
    <property type="entry name" value="ABC_transporter-like_CS"/>
</dbReference>
<organism evidence="13 14">
    <name type="scientific">Methylobacterium gregans</name>
    <dbReference type="NCBI Taxonomy" id="374424"/>
    <lineage>
        <taxon>Bacteria</taxon>
        <taxon>Pseudomonadati</taxon>
        <taxon>Pseudomonadota</taxon>
        <taxon>Alphaproteobacteria</taxon>
        <taxon>Hyphomicrobiales</taxon>
        <taxon>Methylobacteriaceae</taxon>
        <taxon>Methylobacterium</taxon>
    </lineage>
</organism>
<dbReference type="RefSeq" id="WP_238301813.1">
    <property type="nucleotide sequence ID" value="NZ_BPQM01000027.1"/>
</dbReference>
<dbReference type="GO" id="GO:0016020">
    <property type="term" value="C:membrane"/>
    <property type="evidence" value="ECO:0007669"/>
    <property type="project" value="InterPro"/>
</dbReference>
<dbReference type="SMART" id="SM00382">
    <property type="entry name" value="AAA"/>
    <property type="match status" value="1"/>
</dbReference>
<dbReference type="Proteomes" id="UP001055108">
    <property type="component" value="Unassembled WGS sequence"/>
</dbReference>
<dbReference type="InterPro" id="IPR011868">
    <property type="entry name" value="ModC_ABC_ATP-bd"/>
</dbReference>
<comment type="similarity">
    <text evidence="1">Belongs to the ABC transporter superfamily.</text>
</comment>
<protein>
    <submittedName>
        <fullName evidence="13">Vitamin B12 import ATP-binding protein BtuD</fullName>
    </submittedName>
</protein>
<proteinExistence type="inferred from homology"/>
<keyword evidence="7 13" id="KW-0067">ATP-binding</keyword>
<evidence type="ECO:0000256" key="4">
    <source>
        <dbReference type="ARBA" id="ARBA00022505"/>
    </source>
</evidence>
<keyword evidence="3" id="KW-1003">Cell membrane</keyword>
<name>A0AA37MAV9_9HYPH</name>
<dbReference type="AlphaFoldDB" id="A0AA37MAV9"/>
<dbReference type="InterPro" id="IPR027417">
    <property type="entry name" value="P-loop_NTPase"/>
</dbReference>
<dbReference type="InterPro" id="IPR003439">
    <property type="entry name" value="ABC_transporter-like_ATP-bd"/>
</dbReference>
<dbReference type="InterPro" id="IPR003593">
    <property type="entry name" value="AAA+_ATPase"/>
</dbReference>
<evidence type="ECO:0000256" key="1">
    <source>
        <dbReference type="ARBA" id="ARBA00005417"/>
    </source>
</evidence>
<keyword evidence="9" id="KW-0472">Membrane</keyword>
<dbReference type="PROSITE" id="PS00211">
    <property type="entry name" value="ABC_TRANSPORTER_1"/>
    <property type="match status" value="1"/>
</dbReference>
<dbReference type="InterPro" id="IPR050334">
    <property type="entry name" value="Molybdenum_import_ModC"/>
</dbReference>
<dbReference type="InterPro" id="IPR008995">
    <property type="entry name" value="Mo/tungstate-bd_C_term_dom"/>
</dbReference>
<keyword evidence="4 10" id="KW-0500">Molybdenum</keyword>
<dbReference type="PANTHER" id="PTHR43514">
    <property type="entry name" value="ABC TRANSPORTER I FAMILY MEMBER 10"/>
    <property type="match status" value="1"/>
</dbReference>
<evidence type="ECO:0000256" key="7">
    <source>
        <dbReference type="ARBA" id="ARBA00022840"/>
    </source>
</evidence>
<feature type="domain" description="Mop" evidence="12">
    <location>
        <begin position="298"/>
        <end position="366"/>
    </location>
</feature>
<dbReference type="Pfam" id="PF00005">
    <property type="entry name" value="ABC_tran"/>
    <property type="match status" value="1"/>
</dbReference>
<dbReference type="SUPFAM" id="SSF50331">
    <property type="entry name" value="MOP-like"/>
    <property type="match status" value="1"/>
</dbReference>
<gene>
    <name evidence="13" type="primary">btuD_4</name>
    <name evidence="13" type="ORF">NBEOAGPD_1301</name>
</gene>
<dbReference type="GO" id="GO:0140359">
    <property type="term" value="F:ABC-type transporter activity"/>
    <property type="evidence" value="ECO:0007669"/>
    <property type="project" value="InterPro"/>
</dbReference>
<keyword evidence="14" id="KW-1185">Reference proteome</keyword>
<keyword evidence="5" id="KW-0997">Cell inner membrane</keyword>
<dbReference type="Pfam" id="PF03459">
    <property type="entry name" value="TOBE"/>
    <property type="match status" value="1"/>
</dbReference>
<evidence type="ECO:0000256" key="10">
    <source>
        <dbReference type="PROSITE-ProRule" id="PRU01213"/>
    </source>
</evidence>
<evidence type="ECO:0000256" key="8">
    <source>
        <dbReference type="ARBA" id="ARBA00022967"/>
    </source>
</evidence>
<dbReference type="GO" id="GO:0005524">
    <property type="term" value="F:ATP binding"/>
    <property type="evidence" value="ECO:0007669"/>
    <property type="project" value="UniProtKB-KW"/>
</dbReference>
<sequence>MSGLAVAVAHRQGAFRLDAAFEAAGGVTALFGRSGSGKTTLIDIVAGLVRPERARVTLDGEILVDTATRRFVPPHRRRIGYVFQESRLFPHLDVRANLLFGRRLARGLDRIGSDGISFDDVVGLLGIGQLLARRPAGLSGGERQRVAIGRALLARPRLLLMDEPLAALDEARKAEILPFLERLRDLGGVPILYVSHALPEIVRLADRVVVLEAGRVVARGPVDELSARLDVAPLRAAREAGAVLAATVEAHDPAFALTRLSTAAGPLHVPLLDRAVGAPLRILVSARDVTLSLARPAGTSALNVLAGTVAEIGAATPGDPGTEVRLDCGGLALVVRLTRRSLAEMGLRPGLPVFAAVKSVALVEGPPRGAAPEP</sequence>
<dbReference type="InterPro" id="IPR005116">
    <property type="entry name" value="Transp-assoc_OB_typ1"/>
</dbReference>
<accession>A0AA37MAV9</accession>
<evidence type="ECO:0000313" key="13">
    <source>
        <dbReference type="EMBL" id="GJD78089.1"/>
    </source>
</evidence>
<evidence type="ECO:0000256" key="9">
    <source>
        <dbReference type="ARBA" id="ARBA00023136"/>
    </source>
</evidence>
<dbReference type="Gene3D" id="3.40.50.300">
    <property type="entry name" value="P-loop containing nucleotide triphosphate hydrolases"/>
    <property type="match status" value="1"/>
</dbReference>
<evidence type="ECO:0000256" key="3">
    <source>
        <dbReference type="ARBA" id="ARBA00022475"/>
    </source>
</evidence>
<evidence type="ECO:0000313" key="14">
    <source>
        <dbReference type="Proteomes" id="UP001055108"/>
    </source>
</evidence>
<evidence type="ECO:0000256" key="6">
    <source>
        <dbReference type="ARBA" id="ARBA00022741"/>
    </source>
</evidence>
<dbReference type="InterPro" id="IPR004606">
    <property type="entry name" value="Mop_domain"/>
</dbReference>
<dbReference type="PROSITE" id="PS51866">
    <property type="entry name" value="MOP"/>
    <property type="match status" value="1"/>
</dbReference>
<evidence type="ECO:0000256" key="2">
    <source>
        <dbReference type="ARBA" id="ARBA00022448"/>
    </source>
</evidence>
<keyword evidence="2" id="KW-0813">Transport</keyword>
<dbReference type="SUPFAM" id="SSF52540">
    <property type="entry name" value="P-loop containing nucleoside triphosphate hydrolases"/>
    <property type="match status" value="1"/>
</dbReference>
<dbReference type="PROSITE" id="PS50893">
    <property type="entry name" value="ABC_TRANSPORTER_2"/>
    <property type="match status" value="1"/>
</dbReference>
<dbReference type="GO" id="GO:0016887">
    <property type="term" value="F:ATP hydrolysis activity"/>
    <property type="evidence" value="ECO:0007669"/>
    <property type="project" value="InterPro"/>
</dbReference>
<dbReference type="Gene3D" id="2.40.50.100">
    <property type="match status" value="1"/>
</dbReference>